<dbReference type="KEGG" id="vg:80559229"/>
<dbReference type="Proteomes" id="UP001223098">
    <property type="component" value="Segment"/>
</dbReference>
<keyword evidence="3" id="KW-1185">Reference proteome</keyword>
<keyword evidence="1" id="KW-0812">Transmembrane</keyword>
<organism evidence="2 3">
    <name type="scientific">Gordonia phage Azira</name>
    <dbReference type="NCBI Taxonomy" id="3035369"/>
    <lineage>
        <taxon>Viruses</taxon>
        <taxon>Duplodnaviria</taxon>
        <taxon>Heunggongvirae</taxon>
        <taxon>Uroviricota</taxon>
        <taxon>Caudoviricetes</taxon>
        <taxon>Aziravirus</taxon>
        <taxon>Aziravirus azira</taxon>
    </lineage>
</organism>
<sequence length="34" mass="3770">MKKGDGELIAVGVAWLIIIFTVLYLIAQVIRVII</sequence>
<feature type="transmembrane region" description="Helical" evidence="1">
    <location>
        <begin position="12"/>
        <end position="33"/>
    </location>
</feature>
<name>A0AAF0K7L0_9CAUD</name>
<protein>
    <submittedName>
        <fullName evidence="2">Membrane protein</fullName>
    </submittedName>
</protein>
<evidence type="ECO:0000256" key="1">
    <source>
        <dbReference type="SAM" id="Phobius"/>
    </source>
</evidence>
<evidence type="ECO:0000313" key="2">
    <source>
        <dbReference type="EMBL" id="WGH21041.1"/>
    </source>
</evidence>
<keyword evidence="1" id="KW-0472">Membrane</keyword>
<dbReference type="GeneID" id="80559229"/>
<dbReference type="EMBL" id="OQ709211">
    <property type="protein sequence ID" value="WGH21041.1"/>
    <property type="molecule type" value="Genomic_DNA"/>
</dbReference>
<dbReference type="RefSeq" id="YP_010842438.1">
    <property type="nucleotide sequence ID" value="NC_079140.1"/>
</dbReference>
<keyword evidence="1" id="KW-1133">Transmembrane helix</keyword>
<accession>A0AAF0K7L0</accession>
<gene>
    <name evidence="2" type="primary">35</name>
    <name evidence="2" type="ORF">SEA_AZIRA_35</name>
</gene>
<evidence type="ECO:0000313" key="3">
    <source>
        <dbReference type="Proteomes" id="UP001223098"/>
    </source>
</evidence>
<reference evidence="2 3" key="1">
    <citation type="submission" date="2023-03" db="EMBL/GenBank/DDBJ databases">
        <authorList>
            <person name="McGarrah C.E.E."/>
            <person name="Algarin-Martinez E.D."/>
            <person name="Cavasini M.E.D."/>
            <person name="Correa V."/>
            <person name="Danielson D.F."/>
            <person name="Dean W.R."/>
            <person name="French J.L."/>
            <person name="Gaskin N."/>
            <person name="Jain U."/>
            <person name="Janvier J."/>
            <person name="Macumber B.M."/>
            <person name="Martini F.K."/>
            <person name="Mazzei S.G."/>
            <person name="Mujica J.M."/>
            <person name="Odegaard O."/>
            <person name="Quarterman C."/>
            <person name="Rand T.M."/>
            <person name="Seidensticker N.S."/>
            <person name="Serrano T."/>
            <person name="Soltys A."/>
            <person name="Ungrey M.D."/>
            <person name="Pollenz R.S."/>
            <person name="Russell D.A."/>
            <person name="Jacobs-Sera D."/>
            <person name="Hatfull G.F."/>
        </authorList>
    </citation>
    <scope>NUCLEOTIDE SEQUENCE [LARGE SCALE GENOMIC DNA]</scope>
</reference>
<proteinExistence type="predicted"/>